<dbReference type="AlphaFoldDB" id="A0A9P8QGN5"/>
<reference evidence="2" key="2">
    <citation type="submission" date="2021-01" db="EMBL/GenBank/DDBJ databases">
        <authorList>
            <person name="Schikora-Tamarit M.A."/>
        </authorList>
    </citation>
    <scope>NUCLEOTIDE SEQUENCE</scope>
    <source>
        <strain evidence="2">CBS2887</strain>
    </source>
</reference>
<feature type="compositionally biased region" description="Basic and acidic residues" evidence="1">
    <location>
        <begin position="188"/>
        <end position="231"/>
    </location>
</feature>
<gene>
    <name evidence="2" type="ORF">WICPIJ_000603</name>
</gene>
<evidence type="ECO:0000256" key="1">
    <source>
        <dbReference type="SAM" id="MobiDB-lite"/>
    </source>
</evidence>
<feature type="compositionally biased region" description="Low complexity" evidence="1">
    <location>
        <begin position="352"/>
        <end position="363"/>
    </location>
</feature>
<protein>
    <submittedName>
        <fullName evidence="2">Uncharacterized protein</fullName>
    </submittedName>
</protein>
<reference evidence="2" key="1">
    <citation type="journal article" date="2021" name="Open Biol.">
        <title>Shared evolutionary footprints suggest mitochondrial oxidative damage underlies multiple complex I losses in fungi.</title>
        <authorList>
            <person name="Schikora-Tamarit M.A."/>
            <person name="Marcet-Houben M."/>
            <person name="Nosek J."/>
            <person name="Gabaldon T."/>
        </authorList>
    </citation>
    <scope>NUCLEOTIDE SEQUENCE</scope>
    <source>
        <strain evidence="2">CBS2887</strain>
    </source>
</reference>
<feature type="compositionally biased region" description="Polar residues" evidence="1">
    <location>
        <begin position="1"/>
        <end position="10"/>
    </location>
</feature>
<proteinExistence type="predicted"/>
<evidence type="ECO:0000313" key="3">
    <source>
        <dbReference type="Proteomes" id="UP000774326"/>
    </source>
</evidence>
<feature type="compositionally biased region" description="Low complexity" evidence="1">
    <location>
        <begin position="449"/>
        <end position="461"/>
    </location>
</feature>
<feature type="compositionally biased region" description="Low complexity" evidence="1">
    <location>
        <begin position="232"/>
        <end position="249"/>
    </location>
</feature>
<feature type="region of interest" description="Disordered" evidence="1">
    <location>
        <begin position="182"/>
        <end position="365"/>
    </location>
</feature>
<feature type="compositionally biased region" description="Low complexity" evidence="1">
    <location>
        <begin position="11"/>
        <end position="25"/>
    </location>
</feature>
<accession>A0A9P8QGN5</accession>
<sequence>MADSTNTVQRATTTASATPPSFSTTGISTDTTVPSNAANTPITTDSITTEKKFNMTPSIVIPINLLINLRDGTLRNPNPATYDSKKVVDFVNTFIANAIEMVDICRKKELYIPDILTLFVITACVDAPFTGFKEQGMKIAADYSDPDGKGVEKALKRMARSFLSFVTELDVPELKDYVPDIDSDEEFDHVPSDPEDEVAWREERRKRKEQEQAEKLKKEKEKEEEERRKLNEAPIQPQQVQPAQPQKKPVFIRNNSANRQTPGAQRNVSDGSQSSQPLPQQSPVQGQAYATHPQQQQYNRQYQQQSPSQGLNNFQRPNQQSPPFQFQRNSPQIQQQRPQFSPMGTNIYHQPSSNNQQRQQQQRGFANNYQSPTFRNQQFQQQQYQTQQSSSPENPQFQTNQTHQVQQQQPQPQQQYNQYNQGQIQGQGQAQRQYYRPPPPPPPPPPPQQQQQQQYIPNNQQQQIQYQYSPQTPFYQQQQQYPTPQQFIRNGTINYNADRRPPSSSFASAYTPTQGQGQQAQQAQGQSGQSYGYTDNNYN</sequence>
<feature type="compositionally biased region" description="Pro residues" evidence="1">
    <location>
        <begin position="436"/>
        <end position="448"/>
    </location>
</feature>
<feature type="compositionally biased region" description="Polar residues" evidence="1">
    <location>
        <begin position="253"/>
        <end position="271"/>
    </location>
</feature>
<dbReference type="EMBL" id="JAEUBG010000347">
    <property type="protein sequence ID" value="KAH3688464.1"/>
    <property type="molecule type" value="Genomic_DNA"/>
</dbReference>
<feature type="region of interest" description="Disordered" evidence="1">
    <location>
        <begin position="1"/>
        <end position="43"/>
    </location>
</feature>
<feature type="region of interest" description="Disordered" evidence="1">
    <location>
        <begin position="377"/>
        <end position="461"/>
    </location>
</feature>
<feature type="compositionally biased region" description="Polar residues" evidence="1">
    <location>
        <begin position="26"/>
        <end position="43"/>
    </location>
</feature>
<feature type="region of interest" description="Disordered" evidence="1">
    <location>
        <begin position="492"/>
        <end position="539"/>
    </location>
</feature>
<keyword evidence="3" id="KW-1185">Reference proteome</keyword>
<feature type="compositionally biased region" description="Low complexity" evidence="1">
    <location>
        <begin position="272"/>
        <end position="309"/>
    </location>
</feature>
<feature type="compositionally biased region" description="Low complexity" evidence="1">
    <location>
        <begin position="514"/>
        <end position="533"/>
    </location>
</feature>
<feature type="compositionally biased region" description="Polar residues" evidence="1">
    <location>
        <begin position="502"/>
        <end position="513"/>
    </location>
</feature>
<dbReference type="Proteomes" id="UP000774326">
    <property type="component" value="Unassembled WGS sequence"/>
</dbReference>
<comment type="caution">
    <text evidence="2">The sequence shown here is derived from an EMBL/GenBank/DDBJ whole genome shotgun (WGS) entry which is preliminary data.</text>
</comment>
<evidence type="ECO:0000313" key="2">
    <source>
        <dbReference type="EMBL" id="KAH3688464.1"/>
    </source>
</evidence>
<feature type="compositionally biased region" description="Low complexity" evidence="1">
    <location>
        <begin position="377"/>
        <end position="435"/>
    </location>
</feature>
<feature type="compositionally biased region" description="Polar residues" evidence="1">
    <location>
        <begin position="310"/>
        <end position="351"/>
    </location>
</feature>
<name>A0A9P8QGN5_WICPI</name>
<organism evidence="2 3">
    <name type="scientific">Wickerhamomyces pijperi</name>
    <name type="common">Yeast</name>
    <name type="synonym">Pichia pijperi</name>
    <dbReference type="NCBI Taxonomy" id="599730"/>
    <lineage>
        <taxon>Eukaryota</taxon>
        <taxon>Fungi</taxon>
        <taxon>Dikarya</taxon>
        <taxon>Ascomycota</taxon>
        <taxon>Saccharomycotina</taxon>
        <taxon>Saccharomycetes</taxon>
        <taxon>Phaffomycetales</taxon>
        <taxon>Wickerhamomycetaceae</taxon>
        <taxon>Wickerhamomyces</taxon>
    </lineage>
</organism>